<feature type="transmembrane region" description="Helical" evidence="2">
    <location>
        <begin position="185"/>
        <end position="208"/>
    </location>
</feature>
<dbReference type="InterPro" id="IPR013783">
    <property type="entry name" value="Ig-like_fold"/>
</dbReference>
<dbReference type="EMBL" id="VCGU01000002">
    <property type="protein sequence ID" value="TRY79816.1"/>
    <property type="molecule type" value="Genomic_DNA"/>
</dbReference>
<feature type="chain" id="PRO_5022181948" description="Ig-like domain-containing protein" evidence="3">
    <location>
        <begin position="28"/>
        <end position="355"/>
    </location>
</feature>
<organism evidence="4 5">
    <name type="scientific">Tigriopus californicus</name>
    <name type="common">Marine copepod</name>
    <dbReference type="NCBI Taxonomy" id="6832"/>
    <lineage>
        <taxon>Eukaryota</taxon>
        <taxon>Metazoa</taxon>
        <taxon>Ecdysozoa</taxon>
        <taxon>Arthropoda</taxon>
        <taxon>Crustacea</taxon>
        <taxon>Multicrustacea</taxon>
        <taxon>Hexanauplia</taxon>
        <taxon>Copepoda</taxon>
        <taxon>Harpacticoida</taxon>
        <taxon>Harpacticidae</taxon>
        <taxon>Tigriopus</taxon>
    </lineage>
</organism>
<evidence type="ECO:0008006" key="6">
    <source>
        <dbReference type="Google" id="ProtNLM"/>
    </source>
</evidence>
<proteinExistence type="predicted"/>
<feature type="signal peptide" evidence="3">
    <location>
        <begin position="1"/>
        <end position="27"/>
    </location>
</feature>
<evidence type="ECO:0000313" key="5">
    <source>
        <dbReference type="Proteomes" id="UP000318571"/>
    </source>
</evidence>
<keyword evidence="3" id="KW-0732">Signal</keyword>
<name>A0A553PQ74_TIGCA</name>
<comment type="caution">
    <text evidence="4">The sequence shown here is derived from an EMBL/GenBank/DDBJ whole genome shotgun (WGS) entry which is preliminary data.</text>
</comment>
<dbReference type="AlphaFoldDB" id="A0A553PQ74"/>
<keyword evidence="2" id="KW-1133">Transmembrane helix</keyword>
<keyword evidence="5" id="KW-1185">Reference proteome</keyword>
<evidence type="ECO:0000256" key="2">
    <source>
        <dbReference type="SAM" id="Phobius"/>
    </source>
</evidence>
<sequence length="355" mass="40388">MIIRFRTMDSIVVCITLITLLLGFVSALHVQVAEDAVEDSELKKIGDYFQAKEHSSLILTCEIRREVILSGVNSDSLKIDNEIYWSYSEHVKPYAEKLPEWTELQEFSPQGKICRVLQDYVDIAISEEKKYEIFCTQELHLNKLEPNHEGNYKCNATLQVTAESQVLITQDIQEQIQLFVAANDLISFVVTCIIITVVILVIISGVCCRVAGHRFAWEHSTHRVHEQAMDHLQSMHRVNSTDENGLWYARNRYMSNASNMSGIVFQTDTEGMAKLMERLDNVEDGTSESSSKQGEDKITEVTDAGVSITLTGVDEVKRPIRSRKTSECGRDDYHKMDNDKPRPPPLKLEPRSFAE</sequence>
<evidence type="ECO:0000313" key="4">
    <source>
        <dbReference type="EMBL" id="TRY79816.1"/>
    </source>
</evidence>
<reference evidence="4 5" key="1">
    <citation type="journal article" date="2018" name="Nat. Ecol. Evol.">
        <title>Genomic signatures of mitonuclear coevolution across populations of Tigriopus californicus.</title>
        <authorList>
            <person name="Barreto F.S."/>
            <person name="Watson E.T."/>
            <person name="Lima T.G."/>
            <person name="Willett C.S."/>
            <person name="Edmands S."/>
            <person name="Li W."/>
            <person name="Burton R.S."/>
        </authorList>
    </citation>
    <scope>NUCLEOTIDE SEQUENCE [LARGE SCALE GENOMIC DNA]</scope>
    <source>
        <strain evidence="4 5">San Diego</strain>
    </source>
</reference>
<dbReference type="Proteomes" id="UP000318571">
    <property type="component" value="Chromosome 6"/>
</dbReference>
<keyword evidence="2" id="KW-0472">Membrane</keyword>
<evidence type="ECO:0000256" key="1">
    <source>
        <dbReference type="SAM" id="MobiDB-lite"/>
    </source>
</evidence>
<feature type="region of interest" description="Disordered" evidence="1">
    <location>
        <begin position="316"/>
        <end position="355"/>
    </location>
</feature>
<keyword evidence="2" id="KW-0812">Transmembrane</keyword>
<dbReference type="Gene3D" id="2.60.40.10">
    <property type="entry name" value="Immunoglobulins"/>
    <property type="match status" value="1"/>
</dbReference>
<protein>
    <recommendedName>
        <fullName evidence="6">Ig-like domain-containing protein</fullName>
    </recommendedName>
</protein>
<accession>A0A553PQ74</accession>
<gene>
    <name evidence="4" type="ORF">TCAL_14782</name>
</gene>
<evidence type="ECO:0000256" key="3">
    <source>
        <dbReference type="SAM" id="SignalP"/>
    </source>
</evidence>